<sequence>MTKQEVKDIAEAVSAVNRRDVWHKRWRNLALLLLVVLLSQWFSRGGSQPEAKVLDHIAMIHIDEPISLRSEFWEQFEKVNMQTKAAIVIMNSPGGGIGDSERLYHEIAALNAKMPLTVLVENSATSGAYMGALGSDRIYAYNSSIIGSVGVVFSNLIVKELMEKIGIREEKITTGRYKGYPNSFEDMPAEVRQHLQIMLEEDNQWFLDLIVKRRGLNQKSVQAIKDAQVYAAKSSLSLGLIDGISTRQEQIAWLKEQVGDLTVKDLSIDESDHFGLSKFILKSQRRALKGMLSDLMLG</sequence>
<gene>
    <name evidence="7" type="primary">sppA</name>
    <name evidence="7" type="ORF">MKS91_01450</name>
</gene>
<dbReference type="Proteomes" id="UP001320768">
    <property type="component" value="Unassembled WGS sequence"/>
</dbReference>
<reference evidence="7 8" key="1">
    <citation type="journal article" date="2022" name="Nat. Microbiol.">
        <title>The microbiome of a bacterivorous marine choanoflagellate contains a resource-demanding obligate bacterial associate.</title>
        <authorList>
            <person name="Needham D.M."/>
            <person name="Poirier C."/>
            <person name="Bachy C."/>
            <person name="George E.E."/>
            <person name="Wilken S."/>
            <person name="Yung C.C.M."/>
            <person name="Limardo A.J."/>
            <person name="Morando M."/>
            <person name="Sudek L."/>
            <person name="Malmstrom R.R."/>
            <person name="Keeling P.J."/>
            <person name="Santoro A.E."/>
            <person name="Worden A.Z."/>
        </authorList>
    </citation>
    <scope>NUCLEOTIDE SEQUENCE [LARGE SCALE GENOMIC DNA]</scope>
    <source>
        <strain evidence="7 8">Comchoano-2</strain>
    </source>
</reference>
<evidence type="ECO:0000256" key="2">
    <source>
        <dbReference type="ARBA" id="ARBA00022670"/>
    </source>
</evidence>
<organism evidence="7 8">
    <name type="scientific">Candidatus Synchoanobacter obligatus</name>
    <dbReference type="NCBI Taxonomy" id="2919597"/>
    <lineage>
        <taxon>Bacteria</taxon>
        <taxon>Pseudomonadati</taxon>
        <taxon>Pseudomonadota</taxon>
        <taxon>Gammaproteobacteria</taxon>
        <taxon>Candidatus Comchoanobacterales</taxon>
        <taxon>Candidatus Comchoanobacteraceae</taxon>
        <taxon>Candidatus Synchoanobacter</taxon>
    </lineage>
</organism>
<accession>A0ABT1L447</accession>
<proteinExistence type="inferred from homology"/>
<keyword evidence="5" id="KW-0472">Membrane</keyword>
<dbReference type="SUPFAM" id="SSF52096">
    <property type="entry name" value="ClpP/crotonase"/>
    <property type="match status" value="1"/>
</dbReference>
<dbReference type="RefSeq" id="WP_258569067.1">
    <property type="nucleotide sequence ID" value="NZ_JAKUDN010000001.1"/>
</dbReference>
<evidence type="ECO:0000256" key="1">
    <source>
        <dbReference type="ARBA" id="ARBA00008683"/>
    </source>
</evidence>
<evidence type="ECO:0000256" key="4">
    <source>
        <dbReference type="ARBA" id="ARBA00022825"/>
    </source>
</evidence>
<evidence type="ECO:0000259" key="6">
    <source>
        <dbReference type="Pfam" id="PF01343"/>
    </source>
</evidence>
<protein>
    <submittedName>
        <fullName evidence="7">Signal peptide peptidase SppA</fullName>
    </submittedName>
</protein>
<keyword evidence="2" id="KW-0645">Protease</keyword>
<keyword evidence="3" id="KW-0378">Hydrolase</keyword>
<dbReference type="Gene3D" id="6.20.330.10">
    <property type="match status" value="1"/>
</dbReference>
<comment type="caution">
    <text evidence="7">The sequence shown here is derived from an EMBL/GenBank/DDBJ whole genome shotgun (WGS) entry which is preliminary data.</text>
</comment>
<evidence type="ECO:0000256" key="3">
    <source>
        <dbReference type="ARBA" id="ARBA00022801"/>
    </source>
</evidence>
<feature type="transmembrane region" description="Helical" evidence="5">
    <location>
        <begin position="26"/>
        <end position="43"/>
    </location>
</feature>
<dbReference type="InterPro" id="IPR004635">
    <property type="entry name" value="Pept_S49_SppA"/>
</dbReference>
<keyword evidence="5" id="KW-0812">Transmembrane</keyword>
<keyword evidence="8" id="KW-1185">Reference proteome</keyword>
<dbReference type="InterPro" id="IPR029045">
    <property type="entry name" value="ClpP/crotonase-like_dom_sf"/>
</dbReference>
<keyword evidence="4" id="KW-0720">Serine protease</keyword>
<dbReference type="Gene3D" id="3.90.226.10">
    <property type="entry name" value="2-enoyl-CoA Hydratase, Chain A, domain 1"/>
    <property type="match status" value="1"/>
</dbReference>
<dbReference type="PANTHER" id="PTHR42987">
    <property type="entry name" value="PEPTIDASE S49"/>
    <property type="match status" value="1"/>
</dbReference>
<feature type="domain" description="Peptidase S49" evidence="6">
    <location>
        <begin position="109"/>
        <end position="258"/>
    </location>
</feature>
<comment type="similarity">
    <text evidence="1">Belongs to the peptidase S49 family.</text>
</comment>
<name>A0ABT1L447_9GAMM</name>
<evidence type="ECO:0000256" key="5">
    <source>
        <dbReference type="SAM" id="Phobius"/>
    </source>
</evidence>
<dbReference type="InterPro" id="IPR002142">
    <property type="entry name" value="Peptidase_S49"/>
</dbReference>
<evidence type="ECO:0000313" key="7">
    <source>
        <dbReference type="EMBL" id="MCP8351959.1"/>
    </source>
</evidence>
<keyword evidence="5" id="KW-1133">Transmembrane helix</keyword>
<dbReference type="NCBIfam" id="TIGR00706">
    <property type="entry name" value="SppA_dom"/>
    <property type="match status" value="1"/>
</dbReference>
<dbReference type="CDD" id="cd07023">
    <property type="entry name" value="S49_Sppa_N_C"/>
    <property type="match status" value="1"/>
</dbReference>
<dbReference type="EMBL" id="JAKUDN010000001">
    <property type="protein sequence ID" value="MCP8351959.1"/>
    <property type="molecule type" value="Genomic_DNA"/>
</dbReference>
<dbReference type="InterPro" id="IPR047272">
    <property type="entry name" value="S49_SppA_C"/>
</dbReference>
<dbReference type="Pfam" id="PF01343">
    <property type="entry name" value="Peptidase_S49"/>
    <property type="match status" value="1"/>
</dbReference>
<dbReference type="PANTHER" id="PTHR42987:SF6">
    <property type="entry name" value="PROTEINASE IV"/>
    <property type="match status" value="1"/>
</dbReference>
<evidence type="ECO:0000313" key="8">
    <source>
        <dbReference type="Proteomes" id="UP001320768"/>
    </source>
</evidence>